<dbReference type="GO" id="GO:0003723">
    <property type="term" value="F:RNA binding"/>
    <property type="evidence" value="ECO:0007669"/>
    <property type="project" value="UniProtKB-UniRule"/>
</dbReference>
<feature type="compositionally biased region" description="Low complexity" evidence="2">
    <location>
        <begin position="354"/>
        <end position="366"/>
    </location>
</feature>
<dbReference type="Proteomes" id="UP000769157">
    <property type="component" value="Unassembled WGS sequence"/>
</dbReference>
<dbReference type="GeneID" id="70238677"/>
<dbReference type="OrthoDB" id="4207594at2759"/>
<gene>
    <name evidence="4" type="ORF">OGAPHI_006713</name>
</gene>
<dbReference type="CDD" id="cd00590">
    <property type="entry name" value="RRM_SF"/>
    <property type="match status" value="1"/>
</dbReference>
<evidence type="ECO:0000256" key="2">
    <source>
        <dbReference type="SAM" id="MobiDB-lite"/>
    </source>
</evidence>
<proteinExistence type="predicted"/>
<dbReference type="Pfam" id="PF00076">
    <property type="entry name" value="RRM_1"/>
    <property type="match status" value="2"/>
</dbReference>
<evidence type="ECO:0000256" key="1">
    <source>
        <dbReference type="PROSITE-ProRule" id="PRU00176"/>
    </source>
</evidence>
<name>A0A9P8T0D1_9ASCO</name>
<feature type="region of interest" description="Disordered" evidence="2">
    <location>
        <begin position="398"/>
        <end position="433"/>
    </location>
</feature>
<feature type="domain" description="RRM" evidence="3">
    <location>
        <begin position="587"/>
        <end position="663"/>
    </location>
</feature>
<dbReference type="Gene3D" id="3.30.70.330">
    <property type="match status" value="2"/>
</dbReference>
<dbReference type="PROSITE" id="PS50102">
    <property type="entry name" value="RRM"/>
    <property type="match status" value="2"/>
</dbReference>
<feature type="compositionally biased region" description="Gly residues" evidence="2">
    <location>
        <begin position="324"/>
        <end position="353"/>
    </location>
</feature>
<dbReference type="SUPFAM" id="SSF54928">
    <property type="entry name" value="RNA-binding domain, RBD"/>
    <property type="match status" value="1"/>
</dbReference>
<dbReference type="InterPro" id="IPR000504">
    <property type="entry name" value="RRM_dom"/>
</dbReference>
<dbReference type="PANTHER" id="PTHR48034">
    <property type="entry name" value="TRANSFORMER-2 SEX-DETERMINING PROTEIN-RELATED"/>
    <property type="match status" value="1"/>
</dbReference>
<protein>
    <recommendedName>
        <fullName evidence="3">RRM domain-containing protein</fullName>
    </recommendedName>
</protein>
<feature type="domain" description="RRM" evidence="3">
    <location>
        <begin position="677"/>
        <end position="756"/>
    </location>
</feature>
<keyword evidence="5" id="KW-1185">Reference proteome</keyword>
<feature type="region of interest" description="Disordered" evidence="2">
    <location>
        <begin position="274"/>
        <end position="299"/>
    </location>
</feature>
<dbReference type="AlphaFoldDB" id="A0A9P8T0D1"/>
<evidence type="ECO:0000313" key="4">
    <source>
        <dbReference type="EMBL" id="KAH3661306.1"/>
    </source>
</evidence>
<dbReference type="InterPro" id="IPR050441">
    <property type="entry name" value="RBM"/>
</dbReference>
<dbReference type="RefSeq" id="XP_046058430.1">
    <property type="nucleotide sequence ID" value="XM_046208029.1"/>
</dbReference>
<dbReference type="InterPro" id="IPR012677">
    <property type="entry name" value="Nucleotide-bd_a/b_plait_sf"/>
</dbReference>
<reference evidence="4" key="1">
    <citation type="journal article" date="2021" name="Open Biol.">
        <title>Shared evolutionary footprints suggest mitochondrial oxidative damage underlies multiple complex I losses in fungi.</title>
        <authorList>
            <person name="Schikora-Tamarit M.A."/>
            <person name="Marcet-Houben M."/>
            <person name="Nosek J."/>
            <person name="Gabaldon T."/>
        </authorList>
    </citation>
    <scope>NUCLEOTIDE SEQUENCE</scope>
    <source>
        <strain evidence="4">CBS6075</strain>
    </source>
</reference>
<reference evidence="4" key="2">
    <citation type="submission" date="2021-01" db="EMBL/GenBank/DDBJ databases">
        <authorList>
            <person name="Schikora-Tamarit M.A."/>
        </authorList>
    </citation>
    <scope>NUCLEOTIDE SEQUENCE</scope>
    <source>
        <strain evidence="4">CBS6075</strain>
    </source>
</reference>
<feature type="region of interest" description="Disordered" evidence="2">
    <location>
        <begin position="324"/>
        <end position="366"/>
    </location>
</feature>
<organism evidence="4 5">
    <name type="scientific">Ogataea philodendri</name>
    <dbReference type="NCBI Taxonomy" id="1378263"/>
    <lineage>
        <taxon>Eukaryota</taxon>
        <taxon>Fungi</taxon>
        <taxon>Dikarya</taxon>
        <taxon>Ascomycota</taxon>
        <taxon>Saccharomycotina</taxon>
        <taxon>Pichiomycetes</taxon>
        <taxon>Pichiales</taxon>
        <taxon>Pichiaceae</taxon>
        <taxon>Ogataea</taxon>
    </lineage>
</organism>
<dbReference type="InterPro" id="IPR035979">
    <property type="entry name" value="RBD_domain_sf"/>
</dbReference>
<accession>A0A9P8T0D1</accession>
<dbReference type="SMART" id="SM00360">
    <property type="entry name" value="RRM"/>
    <property type="match status" value="2"/>
</dbReference>
<evidence type="ECO:0000313" key="5">
    <source>
        <dbReference type="Proteomes" id="UP000769157"/>
    </source>
</evidence>
<dbReference type="EMBL" id="JAEUBE010000487">
    <property type="protein sequence ID" value="KAH3661306.1"/>
    <property type="molecule type" value="Genomic_DNA"/>
</dbReference>
<comment type="caution">
    <text evidence="4">The sequence shown here is derived from an EMBL/GenBank/DDBJ whole genome shotgun (WGS) entry which is preliminary data.</text>
</comment>
<feature type="compositionally biased region" description="Gly residues" evidence="2">
    <location>
        <begin position="398"/>
        <end position="413"/>
    </location>
</feature>
<sequence length="765" mass="73271">MSASFVKWNRDSSICTLAEVLVAPIVPNLCLVSAGGGGGGAFLAVLGCTAGADTWGGAGGACGATDGVYGGEGGRGAGAAGRVGALDAGAGGALVVGIDGAGGALVVGIDGADGAGGAFIGIEGAGVGGAAVGRAGAGGAGGGVGALETGAGGGVGALDAGAGGAFNDGIGGADGGIDGAEGAFVDGIGGAAAAGADGAGTLGTLGACTFGCVACFFTSSSPITCESFLLALIWARKGSAPAEAPGSAAGVGSLLGVDDLDGAGAAGAEGMGGGAGAELDGSGGGAGAPPEGSGGGGGADVAGALGAAGAPKLGIAGGFGAEDDGSGGGAGAEFDGRGGGAGADVDGRGGGRGAAEVGTDGAFGADDVGSGGGGGAAEFGRDGAFGAELAGTGGIGAELPGIGGGAPGTGGADNEGTAGADDPVDSRLGLDDGNLGAELAGGGLETGSPLCLSFGIPPAKMSPNWGAPDGMAGADGAEGIAGALAMPIDGAWDDPPDEDPATSGLDLSLVTAFFRAFPLRMSPRSAPLSGVTLIALIGVLEGGPPIGGAGGGGGGGGADMVITKTSFGKHLSTRKFCMLRRWYSLNRTLLVSKLPFNVTEQQVGDVFKVVGGLRKVELAKEHGKLKGYGYAEFESEEQARAAQVQLQGKVVNNMPIRLDLRSEVEQRQKYLEDKKYEVLLIRNLPYDATEKSVLDLFSPMQGIRCGLAKAPISDQCLGYGFVRFLDANVALNAVRKIKRSPLHLNGRKLKVEFAKKKVNGYRHIV</sequence>
<evidence type="ECO:0000259" key="3">
    <source>
        <dbReference type="PROSITE" id="PS50102"/>
    </source>
</evidence>
<keyword evidence="1" id="KW-0694">RNA-binding</keyword>